<dbReference type="EMBL" id="AMYD01001054">
    <property type="protein sequence ID" value="EQB54767.1"/>
    <property type="molecule type" value="Genomic_DNA"/>
</dbReference>
<feature type="compositionally biased region" description="Polar residues" evidence="1">
    <location>
        <begin position="1"/>
        <end position="16"/>
    </location>
</feature>
<dbReference type="Proteomes" id="UP000015530">
    <property type="component" value="Unassembled WGS sequence"/>
</dbReference>
<comment type="caution">
    <text evidence="2">The sequence shown here is derived from an EMBL/GenBank/DDBJ whole genome shotgun (WGS) entry which is preliminary data.</text>
</comment>
<protein>
    <submittedName>
        <fullName evidence="2">Uncharacterized protein</fullName>
    </submittedName>
</protein>
<gene>
    <name evidence="2" type="ORF">CGLO_05372</name>
</gene>
<feature type="region of interest" description="Disordered" evidence="1">
    <location>
        <begin position="1"/>
        <end position="69"/>
    </location>
</feature>
<proteinExistence type="predicted"/>
<evidence type="ECO:0000313" key="3">
    <source>
        <dbReference type="Proteomes" id="UP000015530"/>
    </source>
</evidence>
<evidence type="ECO:0000313" key="2">
    <source>
        <dbReference type="EMBL" id="EQB54767.1"/>
    </source>
</evidence>
<name>T0KH27_COLGC</name>
<evidence type="ECO:0000256" key="1">
    <source>
        <dbReference type="SAM" id="MobiDB-lite"/>
    </source>
</evidence>
<dbReference type="HOGENOM" id="CLU_2249915_0_0_1"/>
<feature type="compositionally biased region" description="Pro residues" evidence="1">
    <location>
        <begin position="27"/>
        <end position="37"/>
    </location>
</feature>
<organism evidence="2 3">
    <name type="scientific">Colletotrichum gloeosporioides (strain Cg-14)</name>
    <name type="common">Anthracnose fungus</name>
    <name type="synonym">Glomerella cingulata</name>
    <dbReference type="NCBI Taxonomy" id="1237896"/>
    <lineage>
        <taxon>Eukaryota</taxon>
        <taxon>Fungi</taxon>
        <taxon>Dikarya</taxon>
        <taxon>Ascomycota</taxon>
        <taxon>Pezizomycotina</taxon>
        <taxon>Sordariomycetes</taxon>
        <taxon>Hypocreomycetidae</taxon>
        <taxon>Glomerellales</taxon>
        <taxon>Glomerellaceae</taxon>
        <taxon>Colletotrichum</taxon>
        <taxon>Colletotrichum gloeosporioides species complex</taxon>
    </lineage>
</organism>
<dbReference type="AlphaFoldDB" id="T0KH27"/>
<sequence>MASGSQVWSTTSQPPSTFYPVPNETTHPPPPFNPLSPPVSSIPGLSTPVASTHRVSYPKGSLKPADKSQSPYLTSKMAILRELPSTAHIPSMLFRAPSISSSPR</sequence>
<accession>T0KH27</accession>
<reference evidence="3" key="1">
    <citation type="journal article" date="2013" name="Mol. Plant Microbe Interact.">
        <title>Global aspects of pacC regulation of pathogenicity genes in Colletotrichum gloeosporioides as revealed by transcriptome analysis.</title>
        <authorList>
            <person name="Alkan N."/>
            <person name="Meng X."/>
            <person name="Friedlander G."/>
            <person name="Reuveni E."/>
            <person name="Sukno S."/>
            <person name="Sherman A."/>
            <person name="Thon M."/>
            <person name="Fluhr R."/>
            <person name="Prusky D."/>
        </authorList>
    </citation>
    <scope>NUCLEOTIDE SEQUENCE [LARGE SCALE GENOMIC DNA]</scope>
    <source>
        <strain evidence="3">Cg-14</strain>
    </source>
</reference>